<proteinExistence type="predicted"/>
<evidence type="ECO:0000313" key="1">
    <source>
        <dbReference type="EMBL" id="OJG12188.1"/>
    </source>
</evidence>
<dbReference type="EMBL" id="JXKD01000001">
    <property type="protein sequence ID" value="OJG12188.1"/>
    <property type="molecule type" value="Genomic_DNA"/>
</dbReference>
<keyword evidence="2" id="KW-1185">Reference proteome</keyword>
<dbReference type="AlphaFoldDB" id="A0A1L8QXF8"/>
<evidence type="ECO:0000313" key="2">
    <source>
        <dbReference type="Proteomes" id="UP000182149"/>
    </source>
</evidence>
<comment type="caution">
    <text evidence="1">The sequence shown here is derived from an EMBL/GenBank/DDBJ whole genome shotgun (WGS) entry which is preliminary data.</text>
</comment>
<reference evidence="1 2" key="1">
    <citation type="submission" date="2014-12" db="EMBL/GenBank/DDBJ databases">
        <title>Draft genome sequences of 29 type strains of Enterococci.</title>
        <authorList>
            <person name="Zhong Z."/>
            <person name="Sun Z."/>
            <person name="Liu W."/>
            <person name="Zhang W."/>
            <person name="Zhang H."/>
        </authorList>
    </citation>
    <scope>NUCLEOTIDE SEQUENCE [LARGE SCALE GENOMIC DNA]</scope>
    <source>
        <strain evidence="1 2">DSM 17690</strain>
    </source>
</reference>
<protein>
    <submittedName>
        <fullName evidence="1">Uncharacterized protein</fullName>
    </submittedName>
</protein>
<dbReference type="STRING" id="328396.RU93_GL000118"/>
<sequence>MNVRGERMIFELNENDEKTLDSLLAIWFEGNLQAHSLIDFVMI</sequence>
<accession>A0A1L8QXF8</accession>
<name>A0A1L8QXF8_9ENTE</name>
<organism evidence="1 2">
    <name type="scientific">Enterococcus aquimarinus</name>
    <dbReference type="NCBI Taxonomy" id="328396"/>
    <lineage>
        <taxon>Bacteria</taxon>
        <taxon>Bacillati</taxon>
        <taxon>Bacillota</taxon>
        <taxon>Bacilli</taxon>
        <taxon>Lactobacillales</taxon>
        <taxon>Enterococcaceae</taxon>
        <taxon>Enterococcus</taxon>
    </lineage>
</organism>
<dbReference type="Proteomes" id="UP000182149">
    <property type="component" value="Unassembled WGS sequence"/>
</dbReference>
<gene>
    <name evidence="1" type="ORF">RU93_GL000118</name>
</gene>